<evidence type="ECO:0000313" key="1">
    <source>
        <dbReference type="EMBL" id="GAH80813.1"/>
    </source>
</evidence>
<reference evidence="1" key="1">
    <citation type="journal article" date="2014" name="Front. Microbiol.">
        <title>High frequency of phylogenetically diverse reductive dehalogenase-homologous genes in deep subseafloor sedimentary metagenomes.</title>
        <authorList>
            <person name="Kawai M."/>
            <person name="Futagami T."/>
            <person name="Toyoda A."/>
            <person name="Takaki Y."/>
            <person name="Nishi S."/>
            <person name="Hori S."/>
            <person name="Arai W."/>
            <person name="Tsubouchi T."/>
            <person name="Morono Y."/>
            <person name="Uchiyama I."/>
            <person name="Ito T."/>
            <person name="Fujiyama A."/>
            <person name="Inagaki F."/>
            <person name="Takami H."/>
        </authorList>
    </citation>
    <scope>NUCLEOTIDE SEQUENCE</scope>
    <source>
        <strain evidence="1">Expedition CK06-06</strain>
    </source>
</reference>
<protein>
    <submittedName>
        <fullName evidence="1">Uncharacterized protein</fullName>
    </submittedName>
</protein>
<accession>X1KFH2</accession>
<comment type="caution">
    <text evidence="1">The sequence shown here is derived from an EMBL/GenBank/DDBJ whole genome shotgun (WGS) entry which is preliminary data.</text>
</comment>
<sequence length="123" mass="14127">MAMTIYAVLESWGKESFERYDPTDVNKHILKDYLLISNARIIAEGSNDNKMFLGETIGDVRQDVINHITGIGKKKYNELSRQELIDEIENIRATNKELALGINIHFTNQSNINDLRVIYGKEK</sequence>
<dbReference type="EMBL" id="BARU01036777">
    <property type="protein sequence ID" value="GAH80813.1"/>
    <property type="molecule type" value="Genomic_DNA"/>
</dbReference>
<organism evidence="1">
    <name type="scientific">marine sediment metagenome</name>
    <dbReference type="NCBI Taxonomy" id="412755"/>
    <lineage>
        <taxon>unclassified sequences</taxon>
        <taxon>metagenomes</taxon>
        <taxon>ecological metagenomes</taxon>
    </lineage>
</organism>
<dbReference type="AlphaFoldDB" id="X1KFH2"/>
<gene>
    <name evidence="1" type="ORF">S03H2_57372</name>
</gene>
<proteinExistence type="predicted"/>
<name>X1KFH2_9ZZZZ</name>